<comment type="caution">
    <text evidence="2">The sequence shown here is derived from an EMBL/GenBank/DDBJ whole genome shotgun (WGS) entry which is preliminary data.</text>
</comment>
<accession>A0ABS0PG01</accession>
<protein>
    <submittedName>
        <fullName evidence="2">Uncharacterized protein</fullName>
    </submittedName>
</protein>
<name>A0ABS0PG01_9BRAD</name>
<evidence type="ECO:0000313" key="3">
    <source>
        <dbReference type="Proteomes" id="UP001194539"/>
    </source>
</evidence>
<feature type="transmembrane region" description="Helical" evidence="1">
    <location>
        <begin position="81"/>
        <end position="105"/>
    </location>
</feature>
<keyword evidence="3" id="KW-1185">Reference proteome</keyword>
<feature type="transmembrane region" description="Helical" evidence="1">
    <location>
        <begin position="45"/>
        <end position="69"/>
    </location>
</feature>
<proteinExistence type="predicted"/>
<keyword evidence="1" id="KW-0812">Transmembrane</keyword>
<dbReference type="EMBL" id="JACEGD010000080">
    <property type="protein sequence ID" value="MBH5392224.1"/>
    <property type="molecule type" value="Genomic_DNA"/>
</dbReference>
<keyword evidence="1" id="KW-1133">Transmembrane helix</keyword>
<dbReference type="Proteomes" id="UP001194539">
    <property type="component" value="Unassembled WGS sequence"/>
</dbReference>
<gene>
    <name evidence="2" type="ORF">H1B27_39165</name>
</gene>
<organism evidence="2 3">
    <name type="scientific">Bradyrhizobium diversitatis</name>
    <dbReference type="NCBI Taxonomy" id="2755406"/>
    <lineage>
        <taxon>Bacteria</taxon>
        <taxon>Pseudomonadati</taxon>
        <taxon>Pseudomonadota</taxon>
        <taxon>Alphaproteobacteria</taxon>
        <taxon>Hyphomicrobiales</taxon>
        <taxon>Nitrobacteraceae</taxon>
        <taxon>Bradyrhizobium</taxon>
    </lineage>
</organism>
<reference evidence="2 3" key="1">
    <citation type="submission" date="2020-07" db="EMBL/GenBank/DDBJ databases">
        <title>Bradyrhizobium diversity isolated from nodules of indigenous legumes of Western Australia.</title>
        <authorList>
            <person name="Klepa M.S."/>
        </authorList>
    </citation>
    <scope>NUCLEOTIDE SEQUENCE [LARGE SCALE GENOMIC DNA]</scope>
    <source>
        <strain evidence="2 3">CNPSo 4019</strain>
    </source>
</reference>
<sequence length="235" mass="25755">MVSLLVIGAVYALKGWPPHFPASGTTVEYSNLKDLFDHTLSDYKAGLTALDTNLSAQALVVATAVLVIIRRSDSLNFFGNSIPLSWLHAFIPILLLYLFMAYGNISHRLIASRMLGVQLACALSLAPQDAATTKALRLDEAAAKCGTGNPHRELLRDAGWIDAWYISFIDTEQNISGIDRTYAAYIKAVLIIVLVHKSLLHTQARWRSYPLAVEDISPQDISDVSCGITCCPWGH</sequence>
<dbReference type="RefSeq" id="WP_197969713.1">
    <property type="nucleotide sequence ID" value="NZ_JACEGD010000080.1"/>
</dbReference>
<evidence type="ECO:0000313" key="2">
    <source>
        <dbReference type="EMBL" id="MBH5392224.1"/>
    </source>
</evidence>
<evidence type="ECO:0000256" key="1">
    <source>
        <dbReference type="SAM" id="Phobius"/>
    </source>
</evidence>
<keyword evidence="1" id="KW-0472">Membrane</keyword>